<accession>X6LMY8</accession>
<keyword evidence="4" id="KW-1185">Reference proteome</keyword>
<gene>
    <name evidence="3" type="ORF">RFI_35346</name>
</gene>
<sequence>KKKKKLKTHCASLEDHLSMVQSESHELRSKLTTIEDRYEKDFQQLQSSLEEHTQMVIQLQQDLMMKEKALQVMEQQHLSQLKEKALYNNSETLANIDPVDYTIGAPGDARDTHEAQDASDVPDAPDTPNNALHAMKREQELRRQLEEEMKRTDDLLKERNQLYEKLDESAALEL</sequence>
<feature type="coiled-coil region" evidence="1">
    <location>
        <begin position="35"/>
        <end position="76"/>
    </location>
</feature>
<name>X6LMY8_RETFI</name>
<dbReference type="AlphaFoldDB" id="X6LMY8"/>
<evidence type="ECO:0000313" key="4">
    <source>
        <dbReference type="Proteomes" id="UP000023152"/>
    </source>
</evidence>
<evidence type="ECO:0000256" key="2">
    <source>
        <dbReference type="SAM" id="MobiDB-lite"/>
    </source>
</evidence>
<protein>
    <submittedName>
        <fullName evidence="3">Uncharacterized protein</fullName>
    </submittedName>
</protein>
<feature type="non-terminal residue" evidence="3">
    <location>
        <position position="174"/>
    </location>
</feature>
<organism evidence="3 4">
    <name type="scientific">Reticulomyxa filosa</name>
    <dbReference type="NCBI Taxonomy" id="46433"/>
    <lineage>
        <taxon>Eukaryota</taxon>
        <taxon>Sar</taxon>
        <taxon>Rhizaria</taxon>
        <taxon>Retaria</taxon>
        <taxon>Foraminifera</taxon>
        <taxon>Monothalamids</taxon>
        <taxon>Reticulomyxidae</taxon>
        <taxon>Reticulomyxa</taxon>
    </lineage>
</organism>
<feature type="non-terminal residue" evidence="3">
    <location>
        <position position="1"/>
    </location>
</feature>
<dbReference type="Proteomes" id="UP000023152">
    <property type="component" value="Unassembled WGS sequence"/>
</dbReference>
<reference evidence="3 4" key="1">
    <citation type="journal article" date="2013" name="Curr. Biol.">
        <title>The Genome of the Foraminiferan Reticulomyxa filosa.</title>
        <authorList>
            <person name="Glockner G."/>
            <person name="Hulsmann N."/>
            <person name="Schleicher M."/>
            <person name="Noegel A.A."/>
            <person name="Eichinger L."/>
            <person name="Gallinger C."/>
            <person name="Pawlowski J."/>
            <person name="Sierra R."/>
            <person name="Euteneuer U."/>
            <person name="Pillet L."/>
            <person name="Moustafa A."/>
            <person name="Platzer M."/>
            <person name="Groth M."/>
            <person name="Szafranski K."/>
            <person name="Schliwa M."/>
        </authorList>
    </citation>
    <scope>NUCLEOTIDE SEQUENCE [LARGE SCALE GENOMIC DNA]</scope>
</reference>
<proteinExistence type="predicted"/>
<feature type="region of interest" description="Disordered" evidence="2">
    <location>
        <begin position="104"/>
        <end position="159"/>
    </location>
</feature>
<evidence type="ECO:0000313" key="3">
    <source>
        <dbReference type="EMBL" id="ETO02090.1"/>
    </source>
</evidence>
<comment type="caution">
    <text evidence="3">The sequence shown here is derived from an EMBL/GenBank/DDBJ whole genome shotgun (WGS) entry which is preliminary data.</text>
</comment>
<dbReference type="EMBL" id="ASPP01036720">
    <property type="protein sequence ID" value="ETO02090.1"/>
    <property type="molecule type" value="Genomic_DNA"/>
</dbReference>
<feature type="compositionally biased region" description="Basic and acidic residues" evidence="2">
    <location>
        <begin position="135"/>
        <end position="159"/>
    </location>
</feature>
<evidence type="ECO:0000256" key="1">
    <source>
        <dbReference type="SAM" id="Coils"/>
    </source>
</evidence>
<keyword evidence="1" id="KW-0175">Coiled coil</keyword>